<evidence type="ECO:0000313" key="2">
    <source>
        <dbReference type="Proteomes" id="UP000291142"/>
    </source>
</evidence>
<protein>
    <submittedName>
        <fullName evidence="1">GNAT family N-acetyltransferase</fullName>
    </submittedName>
</protein>
<dbReference type="EMBL" id="SIRT01000001">
    <property type="protein sequence ID" value="TBN06475.1"/>
    <property type="molecule type" value="Genomic_DNA"/>
</dbReference>
<sequence length="391" mass="47158">MTYLKINRKNFYHDLYERQNIPKCISRISFANTDNVLYKSENLSNNELDEKKIYSIQVIPDYFTITYDSFLSKKVIKEFRLGYASKLNEFKDVRSYVKSQYGKNAKSVFKRVKRLETCFDVKYVLYHGHIERAQYDFLMDSLRNMLLKRFKQRNDSNYHISSWDKLYNNIFNLIKLKKASLFVIYNADEPIQINIQYHFKGILVSSVASYNIDYQIFGLGNTAIYKQIEWCINNDYTFFDQAHGDLDYKRRWSNVIYDFEHHILYSKNDLISSLRVYIETLKVITKGFLRKKKVIVSLKRLKDYFSKKAKDVDDIEKYYEIIEIENFEYELKKFSSINWKSLEYKFLIKSICDFLYYNFEHYNVIEVFQNNSVSNIFIIRGNNNFQKIVFP</sequence>
<dbReference type="OrthoDB" id="1099770at2"/>
<reference evidence="1 2" key="1">
    <citation type="submission" date="2019-02" db="EMBL/GenBank/DDBJ databases">
        <title>Hyunsoonleella sp., isolated from marine sediment.</title>
        <authorList>
            <person name="Liu B.-T."/>
        </authorList>
    </citation>
    <scope>NUCLEOTIDE SEQUENCE [LARGE SCALE GENOMIC DNA]</scope>
    <source>
        <strain evidence="1 2">T58</strain>
    </source>
</reference>
<keyword evidence="2" id="KW-1185">Reference proteome</keyword>
<organism evidence="1 2">
    <name type="scientific">Hyunsoonleella flava</name>
    <dbReference type="NCBI Taxonomy" id="2527939"/>
    <lineage>
        <taxon>Bacteria</taxon>
        <taxon>Pseudomonadati</taxon>
        <taxon>Bacteroidota</taxon>
        <taxon>Flavobacteriia</taxon>
        <taxon>Flavobacteriales</taxon>
        <taxon>Flavobacteriaceae</taxon>
    </lineage>
</organism>
<accession>A0A4Q9FIU7</accession>
<evidence type="ECO:0000313" key="1">
    <source>
        <dbReference type="EMBL" id="TBN06475.1"/>
    </source>
</evidence>
<dbReference type="RefSeq" id="WP_130962463.1">
    <property type="nucleotide sequence ID" value="NZ_SIRT01000001.1"/>
</dbReference>
<dbReference type="InterPro" id="IPR016181">
    <property type="entry name" value="Acyl_CoA_acyltransferase"/>
</dbReference>
<gene>
    <name evidence="1" type="ORF">EYD45_00920</name>
</gene>
<dbReference type="AlphaFoldDB" id="A0A4Q9FIU7"/>
<dbReference type="GO" id="GO:0016740">
    <property type="term" value="F:transferase activity"/>
    <property type="evidence" value="ECO:0007669"/>
    <property type="project" value="UniProtKB-KW"/>
</dbReference>
<dbReference type="SUPFAM" id="SSF55729">
    <property type="entry name" value="Acyl-CoA N-acyltransferases (Nat)"/>
    <property type="match status" value="1"/>
</dbReference>
<dbReference type="Proteomes" id="UP000291142">
    <property type="component" value="Unassembled WGS sequence"/>
</dbReference>
<name>A0A4Q9FIU7_9FLAO</name>
<proteinExistence type="predicted"/>
<comment type="caution">
    <text evidence="1">The sequence shown here is derived from an EMBL/GenBank/DDBJ whole genome shotgun (WGS) entry which is preliminary data.</text>
</comment>
<keyword evidence="1" id="KW-0808">Transferase</keyword>